<evidence type="ECO:0000313" key="3">
    <source>
        <dbReference type="Proteomes" id="UP000449209"/>
    </source>
</evidence>
<feature type="transmembrane region" description="Helical" evidence="1">
    <location>
        <begin position="141"/>
        <end position="161"/>
    </location>
</feature>
<evidence type="ECO:0000256" key="1">
    <source>
        <dbReference type="SAM" id="Phobius"/>
    </source>
</evidence>
<comment type="caution">
    <text evidence="2">The sequence shown here is derived from an EMBL/GenBank/DDBJ whole genome shotgun (WGS) entry which is preliminary data.</text>
</comment>
<feature type="transmembrane region" description="Helical" evidence="1">
    <location>
        <begin position="101"/>
        <end position="120"/>
    </location>
</feature>
<protein>
    <submittedName>
        <fullName evidence="2">Uncharacterized protein</fullName>
    </submittedName>
</protein>
<organism evidence="2 3">
    <name type="scientific">Furfurilactobacillus milii</name>
    <dbReference type="NCBI Taxonomy" id="2888272"/>
    <lineage>
        <taxon>Bacteria</taxon>
        <taxon>Bacillati</taxon>
        <taxon>Bacillota</taxon>
        <taxon>Bacilli</taxon>
        <taxon>Lactobacillales</taxon>
        <taxon>Lactobacillaceae</taxon>
        <taxon>Furfurilactobacillus</taxon>
    </lineage>
</organism>
<keyword evidence="1" id="KW-0472">Membrane</keyword>
<dbReference type="AlphaFoldDB" id="A0A6N9I068"/>
<sequence>MTQHIIYRFWWLIHVINVAIAVVLWVRLSRLQITSRNELLGFSIIAVLYLAYMRLPFAIGSWSFVQWPVAMKLKVAITNAVVFMAYGITACVFPNDFQASHASIVGLTSGLAGMLVTYLPPAHPTFTIGFHIKQSDSATKGMLLFMGRGLAIAGIVIVVVGNAVPDVLIPVAAGLTTFALIGGFVYGQWLDRRSK</sequence>
<name>A0A6N9I068_9LACO</name>
<dbReference type="Proteomes" id="UP000449209">
    <property type="component" value="Unassembled WGS sequence"/>
</dbReference>
<proteinExistence type="predicted"/>
<evidence type="ECO:0000313" key="2">
    <source>
        <dbReference type="EMBL" id="MYV16184.1"/>
    </source>
</evidence>
<feature type="transmembrane region" description="Helical" evidence="1">
    <location>
        <begin position="9"/>
        <end position="28"/>
    </location>
</feature>
<dbReference type="OrthoDB" id="9912508at2"/>
<keyword evidence="1" id="KW-1133">Transmembrane helix</keyword>
<feature type="transmembrane region" description="Helical" evidence="1">
    <location>
        <begin position="76"/>
        <end position="95"/>
    </location>
</feature>
<gene>
    <name evidence="2" type="ORF">GB993_01400</name>
</gene>
<keyword evidence="1" id="KW-0812">Transmembrane</keyword>
<accession>A0A6N9I068</accession>
<feature type="transmembrane region" description="Helical" evidence="1">
    <location>
        <begin position="40"/>
        <end position="64"/>
    </location>
</feature>
<dbReference type="EMBL" id="WEZQ01000001">
    <property type="protein sequence ID" value="MYV16184.1"/>
    <property type="molecule type" value="Genomic_DNA"/>
</dbReference>
<dbReference type="RefSeq" id="WP_161002784.1">
    <property type="nucleotide sequence ID" value="NZ_WEZQ01000001.1"/>
</dbReference>
<reference evidence="2 3" key="1">
    <citation type="journal article" date="2019" name="Appl. Environ. Microbiol.">
        <title>Genetic determinants of hydroxycinnamic acid metabolism in heterofermentative lactobacilli.</title>
        <authorList>
            <person name="Gaur G."/>
            <person name="Oh J.H."/>
            <person name="Filannino P."/>
            <person name="Gobbetti M."/>
            <person name="van Pijkeren J.P."/>
            <person name="Ganzle M.G."/>
        </authorList>
    </citation>
    <scope>NUCLEOTIDE SEQUENCE [LARGE SCALE GENOMIC DNA]</scope>
    <source>
        <strain evidence="2 3">C5</strain>
    </source>
</reference>
<feature type="transmembrane region" description="Helical" evidence="1">
    <location>
        <begin position="167"/>
        <end position="187"/>
    </location>
</feature>